<dbReference type="InterPro" id="IPR005045">
    <property type="entry name" value="CDC50/LEM3_fam"/>
</dbReference>
<dbReference type="PANTHER" id="PTHR10926:SF23">
    <property type="entry name" value="CELL CYCLE CONTROL PROTEIN 50A"/>
    <property type="match status" value="1"/>
</dbReference>
<evidence type="ECO:0000256" key="6">
    <source>
        <dbReference type="PIRNR" id="PIRNR015840"/>
    </source>
</evidence>
<keyword evidence="9" id="KW-1185">Reference proteome</keyword>
<name>A0A2G5UAW3_9PELO</name>
<dbReference type="STRING" id="1611254.A0A2G5UAW3"/>
<dbReference type="GO" id="GO:0005794">
    <property type="term" value="C:Golgi apparatus"/>
    <property type="evidence" value="ECO:0007669"/>
    <property type="project" value="TreeGrafter"/>
</dbReference>
<sequence length="400" mass="45706">MPDDIPKLPRQRGKKNQPKEDLENALIVCVSSLQTANAHNSAQNCARILIFSAFLRKIYTAWKQQNLPALRPHYDVTSAIPVTLITGIATLAMGIALYFGHNGSLEQEVVYTNCSLANGTQIERIMRTELGNETFQCSYSVTLEQDFTGDVKFYYGLNKFYQNNRLYFNSRNDQQLRGKINEIDGCDPLQYVEDKNGTKIPIAPCGYVANSMFNDTFQLFYMNGTTNGTTRVPWTTRGVLGATEMKRKFRNPVRAQNQTLCDVFQGTIQPPDWRQPICQLGMNSTDPNVGLGFENIDFMVWMKVAALPNFRKLYRILNRQVDMFSNGLPKGTYQLVINYNYPVYMYDGDKSFIITSENWVGPRNLFLPVIYLVVGTFLLLVTILFILIWLKQRLSRVHPT</sequence>
<comment type="caution">
    <text evidence="8">The sequence shown here is derived from an EMBL/GenBank/DDBJ whole genome shotgun (WGS) entry which is preliminary data.</text>
</comment>
<evidence type="ECO:0000256" key="1">
    <source>
        <dbReference type="ARBA" id="ARBA00004370"/>
    </source>
</evidence>
<keyword evidence="4 7" id="KW-1133">Transmembrane helix</keyword>
<keyword evidence="3 7" id="KW-0812">Transmembrane</keyword>
<dbReference type="PANTHER" id="PTHR10926">
    <property type="entry name" value="CELL CYCLE CONTROL PROTEIN 50"/>
    <property type="match status" value="1"/>
</dbReference>
<evidence type="ECO:0008006" key="10">
    <source>
        <dbReference type="Google" id="ProtNLM"/>
    </source>
</evidence>
<evidence type="ECO:0000256" key="3">
    <source>
        <dbReference type="ARBA" id="ARBA00022692"/>
    </source>
</evidence>
<comment type="similarity">
    <text evidence="2 6">Belongs to the CDC50/LEM3 family.</text>
</comment>
<dbReference type="EMBL" id="PDUG01000004">
    <property type="protein sequence ID" value="PIC36688.1"/>
    <property type="molecule type" value="Genomic_DNA"/>
</dbReference>
<evidence type="ECO:0000256" key="7">
    <source>
        <dbReference type="SAM" id="Phobius"/>
    </source>
</evidence>
<dbReference type="OrthoDB" id="340608at2759"/>
<evidence type="ECO:0000256" key="4">
    <source>
        <dbReference type="ARBA" id="ARBA00022989"/>
    </source>
</evidence>
<comment type="subcellular location">
    <subcellularLocation>
        <location evidence="1">Membrane</location>
    </subcellularLocation>
</comment>
<dbReference type="AlphaFoldDB" id="A0A2G5UAW3"/>
<evidence type="ECO:0000313" key="9">
    <source>
        <dbReference type="Proteomes" id="UP000230233"/>
    </source>
</evidence>
<proteinExistence type="inferred from homology"/>
<evidence type="ECO:0000256" key="5">
    <source>
        <dbReference type="ARBA" id="ARBA00023136"/>
    </source>
</evidence>
<dbReference type="GO" id="GO:0005886">
    <property type="term" value="C:plasma membrane"/>
    <property type="evidence" value="ECO:0007669"/>
    <property type="project" value="TreeGrafter"/>
</dbReference>
<protein>
    <recommendedName>
        <fullName evidence="10">Cell cycle control protein 50A</fullName>
    </recommendedName>
</protein>
<dbReference type="Pfam" id="PF03381">
    <property type="entry name" value="CDC50"/>
    <property type="match status" value="1"/>
</dbReference>
<accession>A0A2G5UAW3</accession>
<keyword evidence="5 6" id="KW-0472">Membrane</keyword>
<dbReference type="Proteomes" id="UP000230233">
    <property type="component" value="Chromosome IV"/>
</dbReference>
<feature type="transmembrane region" description="Helical" evidence="7">
    <location>
        <begin position="365"/>
        <end position="390"/>
    </location>
</feature>
<reference evidence="9" key="1">
    <citation type="submission" date="2017-10" db="EMBL/GenBank/DDBJ databases">
        <title>Rapid genome shrinkage in a self-fertile nematode reveals novel sperm competition proteins.</title>
        <authorList>
            <person name="Yin D."/>
            <person name="Schwarz E.M."/>
            <person name="Thomas C.G."/>
            <person name="Felde R.L."/>
            <person name="Korf I.F."/>
            <person name="Cutter A.D."/>
            <person name="Schartner C.M."/>
            <person name="Ralston E.J."/>
            <person name="Meyer B.J."/>
            <person name="Haag E.S."/>
        </authorList>
    </citation>
    <scope>NUCLEOTIDE SEQUENCE [LARGE SCALE GENOMIC DNA]</scope>
    <source>
        <strain evidence="9">JU1422</strain>
    </source>
</reference>
<gene>
    <name evidence="8" type="primary">Cnig_chr_IV.g15593</name>
    <name evidence="8" type="ORF">B9Z55_015593</name>
</gene>
<dbReference type="GO" id="GO:0005783">
    <property type="term" value="C:endoplasmic reticulum"/>
    <property type="evidence" value="ECO:0007669"/>
    <property type="project" value="TreeGrafter"/>
</dbReference>
<evidence type="ECO:0000313" key="8">
    <source>
        <dbReference type="EMBL" id="PIC36688.1"/>
    </source>
</evidence>
<evidence type="ECO:0000256" key="2">
    <source>
        <dbReference type="ARBA" id="ARBA00009457"/>
    </source>
</evidence>
<dbReference type="PIRSF" id="PIRSF015840">
    <property type="entry name" value="DUF284_TM_euk"/>
    <property type="match status" value="1"/>
</dbReference>
<organism evidence="8 9">
    <name type="scientific">Caenorhabditis nigoni</name>
    <dbReference type="NCBI Taxonomy" id="1611254"/>
    <lineage>
        <taxon>Eukaryota</taxon>
        <taxon>Metazoa</taxon>
        <taxon>Ecdysozoa</taxon>
        <taxon>Nematoda</taxon>
        <taxon>Chromadorea</taxon>
        <taxon>Rhabditida</taxon>
        <taxon>Rhabditina</taxon>
        <taxon>Rhabditomorpha</taxon>
        <taxon>Rhabditoidea</taxon>
        <taxon>Rhabditidae</taxon>
        <taxon>Peloderinae</taxon>
        <taxon>Caenorhabditis</taxon>
    </lineage>
</organism>